<feature type="transmembrane region" description="Helical" evidence="1">
    <location>
        <begin position="40"/>
        <end position="58"/>
    </location>
</feature>
<comment type="caution">
    <text evidence="2">The sequence shown here is derived from an EMBL/GenBank/DDBJ whole genome shotgun (WGS) entry which is preliminary data.</text>
</comment>
<protein>
    <submittedName>
        <fullName evidence="2">Uncharacterized protein</fullName>
    </submittedName>
</protein>
<dbReference type="EMBL" id="PNBW01000094">
    <property type="protein sequence ID" value="TMO71840.1"/>
    <property type="molecule type" value="Genomic_DNA"/>
</dbReference>
<dbReference type="Proteomes" id="UP000307217">
    <property type="component" value="Unassembled WGS sequence"/>
</dbReference>
<reference evidence="2" key="3">
    <citation type="submission" date="2019-09" db="EMBL/GenBank/DDBJ databases">
        <title>Co-occurence of chitin degradation, pigmentation and bioactivity in marine Pseudoalteromonas.</title>
        <authorList>
            <person name="Sonnenschein E.C."/>
            <person name="Bech P.K."/>
        </authorList>
    </citation>
    <scope>NUCLEOTIDE SEQUENCE</scope>
    <source>
        <strain evidence="2">S3790</strain>
        <strain evidence="3">S3895</strain>
    </source>
</reference>
<keyword evidence="1" id="KW-0472">Membrane</keyword>
<keyword evidence="1" id="KW-0812">Transmembrane</keyword>
<name>A0A5S3VAJ3_9GAMM</name>
<dbReference type="AlphaFoldDB" id="A0A5S3VAJ3"/>
<accession>A0A5S3VAJ3</accession>
<keyword evidence="4" id="KW-1185">Reference proteome</keyword>
<organism evidence="2 5">
    <name type="scientific">Pseudoalteromonas aurantia</name>
    <dbReference type="NCBI Taxonomy" id="43654"/>
    <lineage>
        <taxon>Bacteria</taxon>
        <taxon>Pseudomonadati</taxon>
        <taxon>Pseudomonadota</taxon>
        <taxon>Gammaproteobacteria</taxon>
        <taxon>Alteromonadales</taxon>
        <taxon>Pseudoalteromonadaceae</taxon>
        <taxon>Pseudoalteromonas</taxon>
    </lineage>
</organism>
<dbReference type="OrthoDB" id="6316103at2"/>
<sequence length="115" mass="12698">MINNVKIGASLAKQSPWGVLLTGVIFFGLALTDTLNVSNIVYAVVFGHLTSATLLAYWHRKGGTFFIVAVLMPLLLIVMTELPNFISLAWVINGFFFGLAFSLLVYHIYLSKFAK</sequence>
<feature type="transmembrane region" description="Helical" evidence="1">
    <location>
        <begin position="65"/>
        <end position="82"/>
    </location>
</feature>
<evidence type="ECO:0000313" key="3">
    <source>
        <dbReference type="EMBL" id="TMO71840.1"/>
    </source>
</evidence>
<feature type="transmembrane region" description="Helical" evidence="1">
    <location>
        <begin position="88"/>
        <end position="109"/>
    </location>
</feature>
<reference evidence="2 5" key="1">
    <citation type="submission" date="2018-01" db="EMBL/GenBank/DDBJ databases">
        <authorList>
            <person name="Paulsen S."/>
            <person name="Gram L.K."/>
        </authorList>
    </citation>
    <scope>NUCLEOTIDE SEQUENCE [LARGE SCALE GENOMIC DNA]</scope>
    <source>
        <strain evidence="2 5">S3790</strain>
        <strain evidence="3">S3895</strain>
    </source>
</reference>
<dbReference type="RefSeq" id="WP_138591210.1">
    <property type="nucleotide sequence ID" value="NZ_PNBW01000094.1"/>
</dbReference>
<evidence type="ECO:0000313" key="4">
    <source>
        <dbReference type="Proteomes" id="UP000307164"/>
    </source>
</evidence>
<proteinExistence type="predicted"/>
<keyword evidence="1" id="KW-1133">Transmembrane helix</keyword>
<evidence type="ECO:0000256" key="1">
    <source>
        <dbReference type="SAM" id="Phobius"/>
    </source>
</evidence>
<evidence type="ECO:0000313" key="2">
    <source>
        <dbReference type="EMBL" id="TMO68943.1"/>
    </source>
</evidence>
<gene>
    <name evidence="2" type="ORF">CWC19_07005</name>
    <name evidence="3" type="ORF">CWC20_16485</name>
</gene>
<reference evidence="4 5" key="2">
    <citation type="submission" date="2019-06" db="EMBL/GenBank/DDBJ databases">
        <title>Co-occurence of chitin degradation, pigmentation and bioactivity in marine Pseudoalteromonas.</title>
        <authorList>
            <person name="Sonnenschein E.C."/>
            <person name="Bech P.K."/>
        </authorList>
    </citation>
    <scope>NUCLEOTIDE SEQUENCE [LARGE SCALE GENOMIC DNA]</scope>
    <source>
        <strain evidence="5">S3790</strain>
        <strain evidence="4">S3895</strain>
    </source>
</reference>
<feature type="transmembrane region" description="Helical" evidence="1">
    <location>
        <begin position="16"/>
        <end position="34"/>
    </location>
</feature>
<evidence type="ECO:0000313" key="5">
    <source>
        <dbReference type="Proteomes" id="UP000307217"/>
    </source>
</evidence>
<dbReference type="EMBL" id="PNBX01000027">
    <property type="protein sequence ID" value="TMO68943.1"/>
    <property type="molecule type" value="Genomic_DNA"/>
</dbReference>
<dbReference type="Proteomes" id="UP000307164">
    <property type="component" value="Unassembled WGS sequence"/>
</dbReference>